<dbReference type="InterPro" id="IPR003661">
    <property type="entry name" value="HisK_dim/P_dom"/>
</dbReference>
<dbReference type="InterPro" id="IPR004358">
    <property type="entry name" value="Sig_transdc_His_kin-like_C"/>
</dbReference>
<dbReference type="PRINTS" id="PR00344">
    <property type="entry name" value="BCTRLSENSOR"/>
</dbReference>
<dbReference type="CDD" id="cd16922">
    <property type="entry name" value="HATPase_EvgS-ArcB-TorS-like"/>
    <property type="match status" value="1"/>
</dbReference>
<dbReference type="Proteomes" id="UP000010866">
    <property type="component" value="Chromosome"/>
</dbReference>
<dbReference type="AlphaFoldDB" id="L0KWK5"/>
<evidence type="ECO:0000256" key="4">
    <source>
        <dbReference type="ARBA" id="ARBA00022679"/>
    </source>
</evidence>
<proteinExistence type="predicted"/>
<evidence type="ECO:0000259" key="11">
    <source>
        <dbReference type="PROSITE" id="PS50113"/>
    </source>
</evidence>
<evidence type="ECO:0000256" key="8">
    <source>
        <dbReference type="SAM" id="Coils"/>
    </source>
</evidence>
<dbReference type="KEGG" id="mhz:Metho_1298"/>
<dbReference type="Pfam" id="PF02518">
    <property type="entry name" value="HATPase_c"/>
    <property type="match status" value="1"/>
</dbReference>
<keyword evidence="4" id="KW-0808">Transferase</keyword>
<dbReference type="SUPFAM" id="SSF47384">
    <property type="entry name" value="Homodimeric domain of signal transducing histidine kinase"/>
    <property type="match status" value="1"/>
</dbReference>
<dbReference type="SMART" id="SM00091">
    <property type="entry name" value="PAS"/>
    <property type="match status" value="2"/>
</dbReference>
<evidence type="ECO:0000259" key="9">
    <source>
        <dbReference type="PROSITE" id="PS50109"/>
    </source>
</evidence>
<accession>L0KWK5</accession>
<evidence type="ECO:0000256" key="3">
    <source>
        <dbReference type="ARBA" id="ARBA00022553"/>
    </source>
</evidence>
<dbReference type="EC" id="2.7.13.3" evidence="2"/>
<dbReference type="Gene3D" id="3.30.450.40">
    <property type="match status" value="1"/>
</dbReference>
<evidence type="ECO:0000256" key="6">
    <source>
        <dbReference type="ARBA" id="ARBA00023012"/>
    </source>
</evidence>
<evidence type="ECO:0000313" key="13">
    <source>
        <dbReference type="Proteomes" id="UP000010866"/>
    </source>
</evidence>
<feature type="domain" description="PAC" evidence="11">
    <location>
        <begin position="278"/>
        <end position="333"/>
    </location>
</feature>
<dbReference type="InterPro" id="IPR036890">
    <property type="entry name" value="HATPase_C_sf"/>
</dbReference>
<dbReference type="RefSeq" id="WP_015324687.1">
    <property type="nucleotide sequence ID" value="NC_019977.1"/>
</dbReference>
<dbReference type="InterPro" id="IPR035965">
    <property type="entry name" value="PAS-like_dom_sf"/>
</dbReference>
<feature type="coiled-coil region" evidence="8">
    <location>
        <begin position="622"/>
        <end position="663"/>
    </location>
</feature>
<feature type="domain" description="PAS" evidence="10">
    <location>
        <begin position="334"/>
        <end position="405"/>
    </location>
</feature>
<dbReference type="SMART" id="SM00065">
    <property type="entry name" value="GAF"/>
    <property type="match status" value="1"/>
</dbReference>
<organism evidence="12 13">
    <name type="scientific">Methanomethylovorans hollandica (strain DSM 15978 / NBRC 107637 / DMS1)</name>
    <dbReference type="NCBI Taxonomy" id="867904"/>
    <lineage>
        <taxon>Archaea</taxon>
        <taxon>Methanobacteriati</taxon>
        <taxon>Methanobacteriota</taxon>
        <taxon>Stenosarchaea group</taxon>
        <taxon>Methanomicrobia</taxon>
        <taxon>Methanosarcinales</taxon>
        <taxon>Methanosarcinaceae</taxon>
        <taxon>Methanomethylovorans</taxon>
    </lineage>
</organism>
<evidence type="ECO:0000313" key="12">
    <source>
        <dbReference type="EMBL" id="AGB49521.1"/>
    </source>
</evidence>
<dbReference type="Pfam" id="PF13185">
    <property type="entry name" value="GAF_2"/>
    <property type="match status" value="1"/>
</dbReference>
<dbReference type="InterPro" id="IPR013767">
    <property type="entry name" value="PAS_fold"/>
</dbReference>
<dbReference type="CDD" id="cd00130">
    <property type="entry name" value="PAS"/>
    <property type="match status" value="2"/>
</dbReference>
<evidence type="ECO:0000256" key="5">
    <source>
        <dbReference type="ARBA" id="ARBA00022777"/>
    </source>
</evidence>
<dbReference type="SMART" id="SM00387">
    <property type="entry name" value="HATPase_c"/>
    <property type="match status" value="1"/>
</dbReference>
<sequence>MVHTDIMLRLEPRGHIALLYDATFELIDIVTNYVQVGIDHNKSCVIYLPSRLAEESIDAFTEAGMDVYDLMMKGQLQLIPCNISGSASEPIDLPGSEELKQASEKAINAGYTGLRIMSCPVAITKDEWPVFLSHEKDVHQIIKDNGAILIRAFPLDALSSSQILDVLELYDEVMLKKQRRWSFISTHQDKHQNKDQTDDQCSEKLGLYSRILDRIWTGLWVIDKNDRVIFFNPGMEAISGLSAEQVFGNDLLDYVKDMAIDAGENFLSMFHTAKNTRKPITYDLLPFLNPEEGLLYQSGVLYPLFDSSGKYEGMVGTVEDITERKRSEEALLAAEEKYHLIFENSPLGIFHFDDKGTITHCNDMFLKIVGTARDKLIGFNMVTSIEDEKMAEAVQAVLSRQLGHYEGEYRSVISSKLTSIKADFSPNISPDGKLLGGIGIFEDITERKKAEEALKLDEFRLQALLELGQMNDASLKEIADFTQEEAVRLTQSKLGYLAFLNEEQTVFSMYSWSKSSWSKSAMEECNLADLNIDYPVVSIGLWGEAIRQRKPVITNDYDAPNPWKKGYPPKHVKITRHMNIPVFDGNRIVAVAGVGNKKTDYDEADVRQLTLLMAGMWRQVQRKRAEDSLKKYAEDLAKANEELSKVNEELKSLDRMKDEFLSNVSHEFKTPLTSIRGYSQLILDGTLGDINDQQKKAMDTVIRNSDRLRRLVDSLLYLSRAQVGRMSYYFEKLQLADIINNCINDLLLQAKNKGIILRTEMEDIPPVRADKDKLTDVLTNLIDNALKFTSEGGLVIVAARKIPNGVHIEVKDTGIGIPADHIPHLFQRFYQVDSSTSRRYGGTGLGLYISRTIVEAHGGNIWIESEEGMGTTVHVELPPWQE</sequence>
<dbReference type="SUPFAM" id="SSF55785">
    <property type="entry name" value="PYP-like sensor domain (PAS domain)"/>
    <property type="match status" value="2"/>
</dbReference>
<dbReference type="InterPro" id="IPR003594">
    <property type="entry name" value="HATPase_dom"/>
</dbReference>
<dbReference type="Pfam" id="PF08448">
    <property type="entry name" value="PAS_4"/>
    <property type="match status" value="1"/>
</dbReference>
<keyword evidence="7" id="KW-0472">Membrane</keyword>
<keyword evidence="5" id="KW-0418">Kinase</keyword>
<evidence type="ECO:0000259" key="10">
    <source>
        <dbReference type="PROSITE" id="PS50112"/>
    </source>
</evidence>
<dbReference type="EMBL" id="CP003362">
    <property type="protein sequence ID" value="AGB49521.1"/>
    <property type="molecule type" value="Genomic_DNA"/>
</dbReference>
<dbReference type="GeneID" id="32188820"/>
<dbReference type="PROSITE" id="PS50113">
    <property type="entry name" value="PAC"/>
    <property type="match status" value="2"/>
</dbReference>
<dbReference type="STRING" id="867904.Metho_1298"/>
<dbReference type="InterPro" id="IPR000700">
    <property type="entry name" value="PAS-assoc_C"/>
</dbReference>
<feature type="domain" description="PAS" evidence="10">
    <location>
        <begin position="204"/>
        <end position="252"/>
    </location>
</feature>
<dbReference type="InterPro" id="IPR025847">
    <property type="entry name" value="MEDS_domain"/>
</dbReference>
<keyword evidence="8" id="KW-0175">Coiled coil</keyword>
<dbReference type="SMART" id="SM00388">
    <property type="entry name" value="HisKA"/>
    <property type="match status" value="1"/>
</dbReference>
<comment type="catalytic activity">
    <reaction evidence="1">
        <text>ATP + protein L-histidine = ADP + protein N-phospho-L-histidine.</text>
        <dbReference type="EC" id="2.7.13.3"/>
    </reaction>
</comment>
<dbReference type="Gene3D" id="3.30.450.20">
    <property type="entry name" value="PAS domain"/>
    <property type="match status" value="2"/>
</dbReference>
<dbReference type="FunFam" id="1.10.287.130:FF:000001">
    <property type="entry name" value="Two-component sensor histidine kinase"/>
    <property type="match status" value="1"/>
</dbReference>
<protein>
    <recommendedName>
        <fullName evidence="2">histidine kinase</fullName>
        <ecNumber evidence="2">2.7.13.3</ecNumber>
    </recommendedName>
</protein>
<evidence type="ECO:0000256" key="1">
    <source>
        <dbReference type="ARBA" id="ARBA00000085"/>
    </source>
</evidence>
<dbReference type="SUPFAM" id="SSF55874">
    <property type="entry name" value="ATPase domain of HSP90 chaperone/DNA topoisomerase II/histidine kinase"/>
    <property type="match status" value="1"/>
</dbReference>
<dbReference type="GO" id="GO:0005886">
    <property type="term" value="C:plasma membrane"/>
    <property type="evidence" value="ECO:0007669"/>
    <property type="project" value="TreeGrafter"/>
</dbReference>
<dbReference type="PANTHER" id="PTHR43047">
    <property type="entry name" value="TWO-COMPONENT HISTIDINE PROTEIN KINASE"/>
    <property type="match status" value="1"/>
</dbReference>
<feature type="domain" description="Histidine kinase" evidence="9">
    <location>
        <begin position="663"/>
        <end position="881"/>
    </location>
</feature>
<dbReference type="Gene3D" id="3.30.565.10">
    <property type="entry name" value="Histidine kinase-like ATPase, C-terminal domain"/>
    <property type="match status" value="1"/>
</dbReference>
<dbReference type="Pfam" id="PF14417">
    <property type="entry name" value="MEDS"/>
    <property type="match status" value="1"/>
</dbReference>
<dbReference type="HOGENOM" id="CLU_331401_0_0_2"/>
<feature type="domain" description="PAC" evidence="11">
    <location>
        <begin position="405"/>
        <end position="456"/>
    </location>
</feature>
<dbReference type="PANTHER" id="PTHR43047:SF72">
    <property type="entry name" value="OSMOSENSING HISTIDINE PROTEIN KINASE SLN1"/>
    <property type="match status" value="1"/>
</dbReference>
<evidence type="ECO:0000256" key="7">
    <source>
        <dbReference type="ARBA" id="ARBA00023136"/>
    </source>
</evidence>
<keyword evidence="6" id="KW-0902">Two-component regulatory system</keyword>
<dbReference type="SUPFAM" id="SSF55781">
    <property type="entry name" value="GAF domain-like"/>
    <property type="match status" value="1"/>
</dbReference>
<dbReference type="InterPro" id="IPR003018">
    <property type="entry name" value="GAF"/>
</dbReference>
<dbReference type="InterPro" id="IPR036097">
    <property type="entry name" value="HisK_dim/P_sf"/>
</dbReference>
<dbReference type="NCBIfam" id="TIGR00229">
    <property type="entry name" value="sensory_box"/>
    <property type="match status" value="2"/>
</dbReference>
<dbReference type="InterPro" id="IPR013656">
    <property type="entry name" value="PAS_4"/>
</dbReference>
<dbReference type="GO" id="GO:0009927">
    <property type="term" value="F:histidine phosphotransfer kinase activity"/>
    <property type="evidence" value="ECO:0007669"/>
    <property type="project" value="TreeGrafter"/>
</dbReference>
<reference evidence="13" key="1">
    <citation type="submission" date="2012-02" db="EMBL/GenBank/DDBJ databases">
        <title>Complete sequence of chromosome of Methanomethylovorans hollandica DSM 15978.</title>
        <authorList>
            <person name="Lucas S."/>
            <person name="Copeland A."/>
            <person name="Lapidus A."/>
            <person name="Glavina del Rio T."/>
            <person name="Dalin E."/>
            <person name="Tice H."/>
            <person name="Bruce D."/>
            <person name="Goodwin L."/>
            <person name="Pitluck S."/>
            <person name="Peters L."/>
            <person name="Mikhailova N."/>
            <person name="Held B."/>
            <person name="Kyrpides N."/>
            <person name="Mavromatis K."/>
            <person name="Ivanova N."/>
            <person name="Brettin T."/>
            <person name="Detter J.C."/>
            <person name="Han C."/>
            <person name="Larimer F."/>
            <person name="Land M."/>
            <person name="Hauser L."/>
            <person name="Markowitz V."/>
            <person name="Cheng J.-F."/>
            <person name="Hugenholtz P."/>
            <person name="Woyke T."/>
            <person name="Wu D."/>
            <person name="Spring S."/>
            <person name="Schroeder M."/>
            <person name="Brambilla E."/>
            <person name="Klenk H.-P."/>
            <person name="Eisen J.A."/>
        </authorList>
    </citation>
    <scope>NUCLEOTIDE SEQUENCE [LARGE SCALE GENOMIC DNA]</scope>
    <source>
        <strain evidence="13">DSM 15978 / NBRC 107637 / DMS1</strain>
    </source>
</reference>
<dbReference type="Pfam" id="PF00512">
    <property type="entry name" value="HisKA"/>
    <property type="match status" value="1"/>
</dbReference>
<dbReference type="OrthoDB" id="8127at2157"/>
<dbReference type="InterPro" id="IPR000014">
    <property type="entry name" value="PAS"/>
</dbReference>
<evidence type="ECO:0000256" key="2">
    <source>
        <dbReference type="ARBA" id="ARBA00012438"/>
    </source>
</evidence>
<dbReference type="PROSITE" id="PS50109">
    <property type="entry name" value="HIS_KIN"/>
    <property type="match status" value="1"/>
</dbReference>
<dbReference type="Pfam" id="PF00989">
    <property type="entry name" value="PAS"/>
    <property type="match status" value="1"/>
</dbReference>
<keyword evidence="3" id="KW-0597">Phosphoprotein</keyword>
<dbReference type="CDD" id="cd00082">
    <property type="entry name" value="HisKA"/>
    <property type="match status" value="1"/>
</dbReference>
<gene>
    <name evidence="12" type="ordered locus">Metho_1298</name>
</gene>
<dbReference type="Gene3D" id="1.10.287.130">
    <property type="match status" value="1"/>
</dbReference>
<keyword evidence="13" id="KW-1185">Reference proteome</keyword>
<name>L0KWK5_METHD</name>
<dbReference type="GO" id="GO:0000155">
    <property type="term" value="F:phosphorelay sensor kinase activity"/>
    <property type="evidence" value="ECO:0007669"/>
    <property type="project" value="InterPro"/>
</dbReference>
<dbReference type="FunFam" id="3.30.565.10:FF:000006">
    <property type="entry name" value="Sensor histidine kinase WalK"/>
    <property type="match status" value="1"/>
</dbReference>
<dbReference type="InterPro" id="IPR029016">
    <property type="entry name" value="GAF-like_dom_sf"/>
</dbReference>
<dbReference type="PROSITE" id="PS50112">
    <property type="entry name" value="PAS"/>
    <property type="match status" value="2"/>
</dbReference>
<dbReference type="InterPro" id="IPR005467">
    <property type="entry name" value="His_kinase_dom"/>
</dbReference>